<dbReference type="Gene3D" id="3.20.20.80">
    <property type="entry name" value="Glycosidases"/>
    <property type="match status" value="1"/>
</dbReference>
<dbReference type="SUPFAM" id="SSF51445">
    <property type="entry name" value="(Trans)glycosidases"/>
    <property type="match status" value="1"/>
</dbReference>
<comment type="caution">
    <text evidence="3">The sequence shown here is derived from an EMBL/GenBank/DDBJ whole genome shotgun (WGS) entry which is preliminary data.</text>
</comment>
<dbReference type="PANTHER" id="PTHR34154:SF3">
    <property type="entry name" value="ALKALI-SENSITIVE LINKAGE PROTEIN 1"/>
    <property type="match status" value="1"/>
</dbReference>
<accession>A0A9P8XQL1</accession>
<dbReference type="OrthoDB" id="43654at2759"/>
<name>A0A9P8XQL1_9PEZI</name>
<proteinExistence type="predicted"/>
<gene>
    <name evidence="3" type="ORF">B0I36DRAFT_400162</name>
</gene>
<dbReference type="AlphaFoldDB" id="A0A9P8XQL1"/>
<feature type="chain" id="PRO_5040306002" evidence="1">
    <location>
        <begin position="22"/>
        <end position="513"/>
    </location>
</feature>
<keyword evidence="4" id="KW-1185">Reference proteome</keyword>
<evidence type="ECO:0000256" key="1">
    <source>
        <dbReference type="SAM" id="SignalP"/>
    </source>
</evidence>
<organism evidence="3 4">
    <name type="scientific">Microdochium trichocladiopsis</name>
    <dbReference type="NCBI Taxonomy" id="1682393"/>
    <lineage>
        <taxon>Eukaryota</taxon>
        <taxon>Fungi</taxon>
        <taxon>Dikarya</taxon>
        <taxon>Ascomycota</taxon>
        <taxon>Pezizomycotina</taxon>
        <taxon>Sordariomycetes</taxon>
        <taxon>Xylariomycetidae</taxon>
        <taxon>Xylariales</taxon>
        <taxon>Microdochiaceae</taxon>
        <taxon>Microdochium</taxon>
    </lineage>
</organism>
<dbReference type="InterPro" id="IPR017853">
    <property type="entry name" value="GH"/>
</dbReference>
<dbReference type="Proteomes" id="UP000756346">
    <property type="component" value="Unassembled WGS sequence"/>
</dbReference>
<dbReference type="Pfam" id="PF11790">
    <property type="entry name" value="Glyco_hydro_cc"/>
    <property type="match status" value="1"/>
</dbReference>
<sequence length="513" mass="56965">MKSNLRAFLHVLLMLPLGAIAQSNMLQNQSHSRKRIVLWDPKNSEQIEQFPRLKTSAEEIARSPSVSGALNWHLTRPKELPADVTFYPMLRVINGTDSWQEMIEETVGCSRIIHFLNEPERAGTLVEAAVRVWRSHMLPLRQKHCYKLVGPGVASTPEGSAWLSEFMHQLETDEWPDFTGIHFYSRKDVPVATEVEAAKQFLATRQSLYNLPLIVNEMACTSRNKDDVIDLFDNFKLRRDMSASIGTIGGQIANLPAQATAVVASAGAQATSVVQDLTGNAMNATVAALSNFLHKNYTLGTRYGCVDTECSSVPIVTAIAGSSLGFALISCFTALAPQRFPLVGCVSLSFMESTSHGNHAIEHESGSGLVVSLGLSGAAFAFVVLVAQETVQSFEAMFCQVAGQEWRGRSSVKTWWLDDEYHVVDLNYTRRQGAFHVDLPDYAELDAQVKPDIKDLITLVLYGKKEDHNDIEEVEQYMPHLLTAPYRQLSLWTIYSGFYLLKRISTSYGAESP</sequence>
<reference evidence="3" key="1">
    <citation type="journal article" date="2021" name="Nat. Commun.">
        <title>Genetic determinants of endophytism in the Arabidopsis root mycobiome.</title>
        <authorList>
            <person name="Mesny F."/>
            <person name="Miyauchi S."/>
            <person name="Thiergart T."/>
            <person name="Pickel B."/>
            <person name="Atanasova L."/>
            <person name="Karlsson M."/>
            <person name="Huettel B."/>
            <person name="Barry K.W."/>
            <person name="Haridas S."/>
            <person name="Chen C."/>
            <person name="Bauer D."/>
            <person name="Andreopoulos W."/>
            <person name="Pangilinan J."/>
            <person name="LaButti K."/>
            <person name="Riley R."/>
            <person name="Lipzen A."/>
            <person name="Clum A."/>
            <person name="Drula E."/>
            <person name="Henrissat B."/>
            <person name="Kohler A."/>
            <person name="Grigoriev I.V."/>
            <person name="Martin F.M."/>
            <person name="Hacquard S."/>
        </authorList>
    </citation>
    <scope>NUCLEOTIDE SEQUENCE</scope>
    <source>
        <strain evidence="3">MPI-CAGE-CH-0230</strain>
    </source>
</reference>
<evidence type="ECO:0000259" key="2">
    <source>
        <dbReference type="Pfam" id="PF11790"/>
    </source>
</evidence>
<evidence type="ECO:0000313" key="3">
    <source>
        <dbReference type="EMBL" id="KAH7012174.1"/>
    </source>
</evidence>
<keyword evidence="1" id="KW-0732">Signal</keyword>
<dbReference type="GeneID" id="70191208"/>
<dbReference type="GO" id="GO:0009277">
    <property type="term" value="C:fungal-type cell wall"/>
    <property type="evidence" value="ECO:0007669"/>
    <property type="project" value="TreeGrafter"/>
</dbReference>
<protein>
    <submittedName>
        <fullName evidence="3">Glycosyl hydrolase catalytic core-domain-containing protein</fullName>
    </submittedName>
</protein>
<keyword evidence="3" id="KW-0378">Hydrolase</keyword>
<feature type="domain" description="Asl1-like glycosyl hydrolase catalytic" evidence="2">
    <location>
        <begin position="65"/>
        <end position="225"/>
    </location>
</feature>
<dbReference type="PANTHER" id="PTHR34154">
    <property type="entry name" value="ALKALI-SENSITIVE LINKAGE PROTEIN 1"/>
    <property type="match status" value="1"/>
</dbReference>
<dbReference type="RefSeq" id="XP_046004550.1">
    <property type="nucleotide sequence ID" value="XM_046161662.1"/>
</dbReference>
<dbReference type="GO" id="GO:0016787">
    <property type="term" value="F:hydrolase activity"/>
    <property type="evidence" value="ECO:0007669"/>
    <property type="project" value="UniProtKB-KW"/>
</dbReference>
<dbReference type="GO" id="GO:0071966">
    <property type="term" value="P:fungal-type cell wall polysaccharide metabolic process"/>
    <property type="evidence" value="ECO:0007669"/>
    <property type="project" value="TreeGrafter"/>
</dbReference>
<dbReference type="InterPro" id="IPR024655">
    <property type="entry name" value="Asl1_glyco_hydro_catalytic"/>
</dbReference>
<evidence type="ECO:0000313" key="4">
    <source>
        <dbReference type="Proteomes" id="UP000756346"/>
    </source>
</evidence>
<dbReference type="EMBL" id="JAGTJQ010000015">
    <property type="protein sequence ID" value="KAH7012174.1"/>
    <property type="molecule type" value="Genomic_DNA"/>
</dbReference>
<feature type="signal peptide" evidence="1">
    <location>
        <begin position="1"/>
        <end position="21"/>
    </location>
</feature>
<dbReference type="InterPro" id="IPR053183">
    <property type="entry name" value="ASL1"/>
</dbReference>